<organism evidence="2 3">
    <name type="scientific">Punica granatum</name>
    <name type="common">Pomegranate</name>
    <dbReference type="NCBI Taxonomy" id="22663"/>
    <lineage>
        <taxon>Eukaryota</taxon>
        <taxon>Viridiplantae</taxon>
        <taxon>Streptophyta</taxon>
        <taxon>Embryophyta</taxon>
        <taxon>Tracheophyta</taxon>
        <taxon>Spermatophyta</taxon>
        <taxon>Magnoliopsida</taxon>
        <taxon>eudicotyledons</taxon>
        <taxon>Gunneridae</taxon>
        <taxon>Pentapetalae</taxon>
        <taxon>rosids</taxon>
        <taxon>malvids</taxon>
        <taxon>Myrtales</taxon>
        <taxon>Lythraceae</taxon>
        <taxon>Punica</taxon>
    </lineage>
</organism>
<accession>A0A2I0ITW6</accession>
<protein>
    <submittedName>
        <fullName evidence="2">Uncharacterized protein</fullName>
    </submittedName>
</protein>
<feature type="region of interest" description="Disordered" evidence="1">
    <location>
        <begin position="88"/>
        <end position="107"/>
    </location>
</feature>
<evidence type="ECO:0000313" key="3">
    <source>
        <dbReference type="Proteomes" id="UP000233551"/>
    </source>
</evidence>
<evidence type="ECO:0000313" key="2">
    <source>
        <dbReference type="EMBL" id="PKI47431.1"/>
    </source>
</evidence>
<dbReference type="EMBL" id="PGOL01002501">
    <property type="protein sequence ID" value="PKI47431.1"/>
    <property type="molecule type" value="Genomic_DNA"/>
</dbReference>
<dbReference type="Proteomes" id="UP000233551">
    <property type="component" value="Unassembled WGS sequence"/>
</dbReference>
<proteinExistence type="predicted"/>
<name>A0A2I0ITW6_PUNGR</name>
<keyword evidence="3" id="KW-1185">Reference proteome</keyword>
<gene>
    <name evidence="2" type="ORF">CRG98_032172</name>
</gene>
<comment type="caution">
    <text evidence="2">The sequence shown here is derived from an EMBL/GenBank/DDBJ whole genome shotgun (WGS) entry which is preliminary data.</text>
</comment>
<sequence length="140" mass="15777">MAQWKAFFDRALGSCGRGLLDDPRVPVVRTRISSSRGLHARAHVHGLGASTFLWGRVTDTCEKESPLLGYDPKVEGRFAHLTRFNTANSKKTIDSDEEPEKGVGSYIEESVRYPRETIHRTVMVDVPCEPKPRSIRFTHP</sequence>
<reference evidence="2 3" key="1">
    <citation type="submission" date="2017-11" db="EMBL/GenBank/DDBJ databases">
        <title>De-novo sequencing of pomegranate (Punica granatum L.) genome.</title>
        <authorList>
            <person name="Akparov Z."/>
            <person name="Amiraslanov A."/>
            <person name="Hajiyeva S."/>
            <person name="Abbasov M."/>
            <person name="Kaur K."/>
            <person name="Hamwieh A."/>
            <person name="Solovyev V."/>
            <person name="Salamov A."/>
            <person name="Braich B."/>
            <person name="Kosarev P."/>
            <person name="Mahmoud A."/>
            <person name="Hajiyev E."/>
            <person name="Babayeva S."/>
            <person name="Izzatullayeva V."/>
            <person name="Mammadov A."/>
            <person name="Mammadov A."/>
            <person name="Sharifova S."/>
            <person name="Ojaghi J."/>
            <person name="Eynullazada K."/>
            <person name="Bayramov B."/>
            <person name="Abdulazimova A."/>
            <person name="Shahmuradov I."/>
        </authorList>
    </citation>
    <scope>NUCLEOTIDE SEQUENCE [LARGE SCALE GENOMIC DNA]</scope>
    <source>
        <strain evidence="3">cv. AG2017</strain>
        <tissue evidence="2">Leaf</tissue>
    </source>
</reference>
<dbReference type="AlphaFoldDB" id="A0A2I0ITW6"/>
<evidence type="ECO:0000256" key="1">
    <source>
        <dbReference type="SAM" id="MobiDB-lite"/>
    </source>
</evidence>